<keyword evidence="1" id="KW-1133">Transmembrane helix</keyword>
<keyword evidence="1" id="KW-0472">Membrane</keyword>
<evidence type="ECO:0000256" key="1">
    <source>
        <dbReference type="SAM" id="Phobius"/>
    </source>
</evidence>
<dbReference type="PANTHER" id="PTHR12277">
    <property type="entry name" value="ALPHA/BETA HYDROLASE DOMAIN-CONTAINING PROTEIN"/>
    <property type="match status" value="1"/>
</dbReference>
<feature type="domain" description="AB hydrolase-1" evidence="2">
    <location>
        <begin position="151"/>
        <end position="313"/>
    </location>
</feature>
<dbReference type="GO" id="GO:0016020">
    <property type="term" value="C:membrane"/>
    <property type="evidence" value="ECO:0007669"/>
    <property type="project" value="TreeGrafter"/>
</dbReference>
<dbReference type="PANTHER" id="PTHR12277:SF81">
    <property type="entry name" value="PROTEIN ABHD13"/>
    <property type="match status" value="1"/>
</dbReference>
<sequence>MASSDQQANAQAQQQVSWFRWTGTTSDFKSWPLPAKVASIAIATPLVVYLYKCASLILFQHELVYLRRLPPGSRNQPFPSPQPHGLIASDIVLPSEANGHGRDPQLHGLLVRRLQDAYQPSTHPETTILYLQGNGGNIAHRHAKFRSLLDTLSLAGVPAPQVLAVGYRGYGHSRGRPSEHGLIRDAQRFLDYAIHHLPCESNRVIAYGHSLGGAVALSLVAASTSPSTKASPIVKLVVLENTFTSIKDMLQHWYPRSSPFHHLHPFLRSRWDSLAAIDALPCGTAEEAQDSSLKVALIAGEADDMVPHAQMKQLRDKLTSQLGAQKVKWYPVAGGMHNTTWESQGWRNAWREIGREWMMKHDMKKM</sequence>
<evidence type="ECO:0000313" key="4">
    <source>
        <dbReference type="Proteomes" id="UP000193411"/>
    </source>
</evidence>
<dbReference type="GO" id="GO:0008474">
    <property type="term" value="F:palmitoyl-(protein) hydrolase activity"/>
    <property type="evidence" value="ECO:0007669"/>
    <property type="project" value="TreeGrafter"/>
</dbReference>
<dbReference type="STRING" id="765915.A0A1Y2HVP3"/>
<dbReference type="AlphaFoldDB" id="A0A1Y2HVP3"/>
<reference evidence="3 4" key="1">
    <citation type="submission" date="2016-07" db="EMBL/GenBank/DDBJ databases">
        <title>Pervasive Adenine N6-methylation of Active Genes in Fungi.</title>
        <authorList>
            <consortium name="DOE Joint Genome Institute"/>
            <person name="Mondo S.J."/>
            <person name="Dannebaum R.O."/>
            <person name="Kuo R.C."/>
            <person name="Labutti K."/>
            <person name="Haridas S."/>
            <person name="Kuo A."/>
            <person name="Salamov A."/>
            <person name="Ahrendt S.R."/>
            <person name="Lipzen A."/>
            <person name="Sullivan W."/>
            <person name="Andreopoulos W.B."/>
            <person name="Clum A."/>
            <person name="Lindquist E."/>
            <person name="Daum C."/>
            <person name="Ramamoorthy G.K."/>
            <person name="Gryganskyi A."/>
            <person name="Culley D."/>
            <person name="Magnuson J.K."/>
            <person name="James T.Y."/>
            <person name="O'Malley M.A."/>
            <person name="Stajich J.E."/>
            <person name="Spatafora J.W."/>
            <person name="Visel A."/>
            <person name="Grigoriev I.V."/>
        </authorList>
    </citation>
    <scope>NUCLEOTIDE SEQUENCE [LARGE SCALE GENOMIC DNA]</scope>
    <source>
        <strain evidence="3 4">PL171</strain>
    </source>
</reference>
<keyword evidence="3" id="KW-0378">Hydrolase</keyword>
<feature type="transmembrane region" description="Helical" evidence="1">
    <location>
        <begin position="37"/>
        <end position="59"/>
    </location>
</feature>
<name>A0A1Y2HVP3_9FUNG</name>
<dbReference type="Gene3D" id="3.40.50.1820">
    <property type="entry name" value="alpha/beta hydrolase"/>
    <property type="match status" value="1"/>
</dbReference>
<keyword evidence="1" id="KW-0812">Transmembrane</keyword>
<accession>A0A1Y2HVP3</accession>
<dbReference type="OrthoDB" id="10249433at2759"/>
<proteinExistence type="predicted"/>
<dbReference type="InterPro" id="IPR029058">
    <property type="entry name" value="AB_hydrolase_fold"/>
</dbReference>
<keyword evidence="4" id="KW-1185">Reference proteome</keyword>
<organism evidence="3 4">
    <name type="scientific">Catenaria anguillulae PL171</name>
    <dbReference type="NCBI Taxonomy" id="765915"/>
    <lineage>
        <taxon>Eukaryota</taxon>
        <taxon>Fungi</taxon>
        <taxon>Fungi incertae sedis</taxon>
        <taxon>Blastocladiomycota</taxon>
        <taxon>Blastocladiomycetes</taxon>
        <taxon>Blastocladiales</taxon>
        <taxon>Catenariaceae</taxon>
        <taxon>Catenaria</taxon>
    </lineage>
</organism>
<protein>
    <submittedName>
        <fullName evidence="3">Alpha/Beta hydrolase protein</fullName>
    </submittedName>
</protein>
<gene>
    <name evidence="3" type="ORF">BCR44DRAFT_1412592</name>
</gene>
<evidence type="ECO:0000313" key="3">
    <source>
        <dbReference type="EMBL" id="ORZ38678.1"/>
    </source>
</evidence>
<dbReference type="Pfam" id="PF12697">
    <property type="entry name" value="Abhydrolase_6"/>
    <property type="match status" value="1"/>
</dbReference>
<comment type="caution">
    <text evidence="3">The sequence shown here is derived from an EMBL/GenBank/DDBJ whole genome shotgun (WGS) entry which is preliminary data.</text>
</comment>
<dbReference type="Proteomes" id="UP000193411">
    <property type="component" value="Unassembled WGS sequence"/>
</dbReference>
<evidence type="ECO:0000259" key="2">
    <source>
        <dbReference type="Pfam" id="PF12697"/>
    </source>
</evidence>
<dbReference type="SUPFAM" id="SSF53474">
    <property type="entry name" value="alpha/beta-Hydrolases"/>
    <property type="match status" value="1"/>
</dbReference>
<dbReference type="InterPro" id="IPR000073">
    <property type="entry name" value="AB_hydrolase_1"/>
</dbReference>
<dbReference type="EMBL" id="MCFL01000008">
    <property type="protein sequence ID" value="ORZ38678.1"/>
    <property type="molecule type" value="Genomic_DNA"/>
</dbReference>